<dbReference type="Proteomes" id="UP000435112">
    <property type="component" value="Unassembled WGS sequence"/>
</dbReference>
<dbReference type="AlphaFoldDB" id="A0A6A3GDK3"/>
<sequence length="78" mass="8791">MYLLTTLLCLSCSKCTVTKREYPSIMTSAASYCVPFDLPGKSKSAYTTWFGSMVARSSFFRCAFLFCFPKWHASQVSC</sequence>
<dbReference type="EMBL" id="QXFU01008430">
    <property type="protein sequence ID" value="KAE8956525.1"/>
    <property type="molecule type" value="Genomic_DNA"/>
</dbReference>
<feature type="chain" id="PRO_5025382504" description="Secreted protein" evidence="1">
    <location>
        <begin position="19"/>
        <end position="78"/>
    </location>
</feature>
<organism evidence="2 3">
    <name type="scientific">Phytophthora rubi</name>
    <dbReference type="NCBI Taxonomy" id="129364"/>
    <lineage>
        <taxon>Eukaryota</taxon>
        <taxon>Sar</taxon>
        <taxon>Stramenopiles</taxon>
        <taxon>Oomycota</taxon>
        <taxon>Peronosporomycetes</taxon>
        <taxon>Peronosporales</taxon>
        <taxon>Peronosporaceae</taxon>
        <taxon>Phytophthora</taxon>
    </lineage>
</organism>
<protein>
    <recommendedName>
        <fullName evidence="4">Secreted protein</fullName>
    </recommendedName>
</protein>
<evidence type="ECO:0000313" key="3">
    <source>
        <dbReference type="Proteomes" id="UP000435112"/>
    </source>
</evidence>
<feature type="signal peptide" evidence="1">
    <location>
        <begin position="1"/>
        <end position="18"/>
    </location>
</feature>
<proteinExistence type="predicted"/>
<name>A0A6A3GDK3_9STRA</name>
<gene>
    <name evidence="2" type="ORF">PR002_g31449</name>
</gene>
<keyword evidence="1" id="KW-0732">Signal</keyword>
<evidence type="ECO:0008006" key="4">
    <source>
        <dbReference type="Google" id="ProtNLM"/>
    </source>
</evidence>
<evidence type="ECO:0000256" key="1">
    <source>
        <dbReference type="SAM" id="SignalP"/>
    </source>
</evidence>
<comment type="caution">
    <text evidence="2">The sequence shown here is derived from an EMBL/GenBank/DDBJ whole genome shotgun (WGS) entry which is preliminary data.</text>
</comment>
<reference evidence="2 3" key="1">
    <citation type="submission" date="2018-09" db="EMBL/GenBank/DDBJ databases">
        <title>Genomic investigation of the strawberry pathogen Phytophthora fragariae indicates pathogenicity is determined by transcriptional variation in three key races.</title>
        <authorList>
            <person name="Adams T.M."/>
            <person name="Armitage A.D."/>
            <person name="Sobczyk M.K."/>
            <person name="Bates H.J."/>
            <person name="Dunwell J.M."/>
            <person name="Nellist C.F."/>
            <person name="Harrison R.J."/>
        </authorList>
    </citation>
    <scope>NUCLEOTIDE SEQUENCE [LARGE SCALE GENOMIC DNA]</scope>
    <source>
        <strain evidence="2 3">SCRP324</strain>
    </source>
</reference>
<evidence type="ECO:0000313" key="2">
    <source>
        <dbReference type="EMBL" id="KAE8956525.1"/>
    </source>
</evidence>
<accession>A0A6A3GDK3</accession>